<dbReference type="GO" id="GO:0016787">
    <property type="term" value="F:hydrolase activity"/>
    <property type="evidence" value="ECO:0007669"/>
    <property type="project" value="UniProtKB-KW"/>
</dbReference>
<accession>A0ABS8FXJ5</accession>
<evidence type="ECO:0000313" key="4">
    <source>
        <dbReference type="EMBL" id="MCC2254687.1"/>
    </source>
</evidence>
<dbReference type="EC" id="3.1.4.-" evidence="2"/>
<evidence type="ECO:0000256" key="1">
    <source>
        <dbReference type="ARBA" id="ARBA00008950"/>
    </source>
</evidence>
<evidence type="ECO:0000259" key="3">
    <source>
        <dbReference type="Pfam" id="PF12850"/>
    </source>
</evidence>
<name>A0ABS8FXJ5_9FIRM</name>
<dbReference type="InterPro" id="IPR024654">
    <property type="entry name" value="Calcineurin-like_PHP_lpxH"/>
</dbReference>
<dbReference type="NCBIfam" id="TIGR00040">
    <property type="entry name" value="yfcE"/>
    <property type="match status" value="1"/>
</dbReference>
<keyword evidence="5" id="KW-1185">Reference proteome</keyword>
<feature type="domain" description="Calcineurin-like phosphoesterase" evidence="3">
    <location>
        <begin position="1"/>
        <end position="173"/>
    </location>
</feature>
<keyword evidence="4" id="KW-0378">Hydrolase</keyword>
<dbReference type="NCBIfam" id="NF006988">
    <property type="entry name" value="PRK09453.1"/>
    <property type="match status" value="1"/>
</dbReference>
<dbReference type="InterPro" id="IPR029052">
    <property type="entry name" value="Metallo-depent_PP-like"/>
</dbReference>
<evidence type="ECO:0000256" key="2">
    <source>
        <dbReference type="RuleBase" id="RU362039"/>
    </source>
</evidence>
<comment type="cofactor">
    <cofactor evidence="2">
        <name>a divalent metal cation</name>
        <dbReference type="ChEBI" id="CHEBI:60240"/>
    </cofactor>
</comment>
<dbReference type="RefSeq" id="WP_227707830.1">
    <property type="nucleotide sequence ID" value="NZ_JAJEQX010000015.1"/>
</dbReference>
<organism evidence="4 5">
    <name type="scientific">Ruminococcus turbiniformis</name>
    <dbReference type="NCBI Taxonomy" id="2881258"/>
    <lineage>
        <taxon>Bacteria</taxon>
        <taxon>Bacillati</taxon>
        <taxon>Bacillota</taxon>
        <taxon>Clostridia</taxon>
        <taxon>Eubacteriales</taxon>
        <taxon>Oscillospiraceae</taxon>
        <taxon>Ruminococcus</taxon>
    </lineage>
</organism>
<gene>
    <name evidence="4" type="primary">yfcE</name>
    <name evidence="4" type="ORF">LKD70_09685</name>
</gene>
<comment type="similarity">
    <text evidence="1 2">Belongs to the metallophosphoesterase superfamily. YfcE family.</text>
</comment>
<dbReference type="SUPFAM" id="SSF56300">
    <property type="entry name" value="Metallo-dependent phosphatases"/>
    <property type="match status" value="1"/>
</dbReference>
<protein>
    <recommendedName>
        <fullName evidence="2">Phosphoesterase</fullName>
        <ecNumber evidence="2">3.1.4.-</ecNumber>
    </recommendedName>
</protein>
<comment type="caution">
    <text evidence="4">The sequence shown here is derived from an EMBL/GenBank/DDBJ whole genome shotgun (WGS) entry which is preliminary data.</text>
</comment>
<dbReference type="Proteomes" id="UP001198151">
    <property type="component" value="Unassembled WGS sequence"/>
</dbReference>
<dbReference type="EMBL" id="JAJEQX010000015">
    <property type="protein sequence ID" value="MCC2254687.1"/>
    <property type="molecule type" value="Genomic_DNA"/>
</dbReference>
<sequence length="196" mass="22312">MKFMIASDIHGSALYCEQMINAYRKEGAERLLVLGDILYHGPRNDLPEGYAPKEVIAMLNPLRDELLCVRGNCDTEVDQMVLEFPILSDYCFLALPQESSESDICTVLATHGHVWHQKHLPPMKQGDILLTGHTHIPACDEITGPDGRKYRYLNPGSVSIPKEGSAHSYMIYENGTFYWKNLQGEEYMTWKTDSRF</sequence>
<dbReference type="Gene3D" id="3.60.21.10">
    <property type="match status" value="1"/>
</dbReference>
<proteinExistence type="inferred from homology"/>
<evidence type="ECO:0000313" key="5">
    <source>
        <dbReference type="Proteomes" id="UP001198151"/>
    </source>
</evidence>
<dbReference type="InterPro" id="IPR000979">
    <property type="entry name" value="Phosphodiesterase_MJ0936/Vps29"/>
</dbReference>
<dbReference type="Pfam" id="PF12850">
    <property type="entry name" value="Metallophos_2"/>
    <property type="match status" value="1"/>
</dbReference>
<keyword evidence="2" id="KW-0479">Metal-binding</keyword>
<reference evidence="4 5" key="1">
    <citation type="submission" date="2021-10" db="EMBL/GenBank/DDBJ databases">
        <title>Anaerobic single-cell dispensing facilitates the cultivation of human gut bacteria.</title>
        <authorList>
            <person name="Afrizal A."/>
        </authorList>
    </citation>
    <scope>NUCLEOTIDE SEQUENCE [LARGE SCALE GENOMIC DNA]</scope>
    <source>
        <strain evidence="4 5">CLA-AA-H200</strain>
    </source>
</reference>